<proteinExistence type="predicted"/>
<dbReference type="EMBL" id="SDRB02003371">
    <property type="protein sequence ID" value="THG17909.1"/>
    <property type="molecule type" value="Genomic_DNA"/>
</dbReference>
<comment type="caution">
    <text evidence="1">The sequence shown here is derived from an EMBL/GenBank/DDBJ whole genome shotgun (WGS) entry which is preliminary data.</text>
</comment>
<dbReference type="Proteomes" id="UP000306102">
    <property type="component" value="Unassembled WGS sequence"/>
</dbReference>
<protein>
    <submittedName>
        <fullName evidence="1">Uncharacterized protein</fullName>
    </submittedName>
</protein>
<sequence>MLNNFDKLPVIPDDFPVILNIPRVFGFAAEECSKREERERDRERKCREDERKEGRANNVVFFVAIFYRLEIESGSSHFIALRVFKEGDSKCPRRIRVRIARKKMMMKMQGRALLSCTVAEIPPEGLKGWVPRSLKKMMIDCHTFLPFAARS</sequence>
<name>A0A4S4EMM2_CAMSN</name>
<evidence type="ECO:0000313" key="1">
    <source>
        <dbReference type="EMBL" id="THG17909.1"/>
    </source>
</evidence>
<gene>
    <name evidence="1" type="ORF">TEA_028811</name>
</gene>
<organism evidence="1 2">
    <name type="scientific">Camellia sinensis var. sinensis</name>
    <name type="common">China tea</name>
    <dbReference type="NCBI Taxonomy" id="542762"/>
    <lineage>
        <taxon>Eukaryota</taxon>
        <taxon>Viridiplantae</taxon>
        <taxon>Streptophyta</taxon>
        <taxon>Embryophyta</taxon>
        <taxon>Tracheophyta</taxon>
        <taxon>Spermatophyta</taxon>
        <taxon>Magnoliopsida</taxon>
        <taxon>eudicotyledons</taxon>
        <taxon>Gunneridae</taxon>
        <taxon>Pentapetalae</taxon>
        <taxon>asterids</taxon>
        <taxon>Ericales</taxon>
        <taxon>Theaceae</taxon>
        <taxon>Camellia</taxon>
    </lineage>
</organism>
<accession>A0A4S4EMM2</accession>
<evidence type="ECO:0000313" key="2">
    <source>
        <dbReference type="Proteomes" id="UP000306102"/>
    </source>
</evidence>
<dbReference type="AlphaFoldDB" id="A0A4S4EMM2"/>
<reference evidence="1 2" key="1">
    <citation type="journal article" date="2018" name="Proc. Natl. Acad. Sci. U.S.A.">
        <title>Draft genome sequence of Camellia sinensis var. sinensis provides insights into the evolution of the tea genome and tea quality.</title>
        <authorList>
            <person name="Wei C."/>
            <person name="Yang H."/>
            <person name="Wang S."/>
            <person name="Zhao J."/>
            <person name="Liu C."/>
            <person name="Gao L."/>
            <person name="Xia E."/>
            <person name="Lu Y."/>
            <person name="Tai Y."/>
            <person name="She G."/>
            <person name="Sun J."/>
            <person name="Cao H."/>
            <person name="Tong W."/>
            <person name="Gao Q."/>
            <person name="Li Y."/>
            <person name="Deng W."/>
            <person name="Jiang X."/>
            <person name="Wang W."/>
            <person name="Chen Q."/>
            <person name="Zhang S."/>
            <person name="Li H."/>
            <person name="Wu J."/>
            <person name="Wang P."/>
            <person name="Li P."/>
            <person name="Shi C."/>
            <person name="Zheng F."/>
            <person name="Jian J."/>
            <person name="Huang B."/>
            <person name="Shan D."/>
            <person name="Shi M."/>
            <person name="Fang C."/>
            <person name="Yue Y."/>
            <person name="Li F."/>
            <person name="Li D."/>
            <person name="Wei S."/>
            <person name="Han B."/>
            <person name="Jiang C."/>
            <person name="Yin Y."/>
            <person name="Xia T."/>
            <person name="Zhang Z."/>
            <person name="Bennetzen J.L."/>
            <person name="Zhao S."/>
            <person name="Wan X."/>
        </authorList>
    </citation>
    <scope>NUCLEOTIDE SEQUENCE [LARGE SCALE GENOMIC DNA]</scope>
    <source>
        <strain evidence="2">cv. Shuchazao</strain>
        <tissue evidence="1">Leaf</tissue>
    </source>
</reference>
<keyword evidence="2" id="KW-1185">Reference proteome</keyword>